<sequence length="426" mass="49554">MKKLLIISPYFPPCNAADMQRIRMSLPFFSRFGWNASVVCVDPVFCEVNKDPLLLETIPSEIPVYYIKPISKKWTAKFGLGSIALRSLNNYRKTVNAILKKEQFDLIYFSTTQFPVCILGNYWKKKFGIPYVIDMQDPWHSDYYMSKPKHERPPKYWFSYRLNKWLEPIAMKKTDGIIAVSQSYIDTLQERYPQLRQIPTRVITFGAFEVDFEIAKQSKISAPSILKKKSVHEISIGYIGRGGYDMHDALTILFTAFKNGLELNPEYFERMRFYFIGTSYAKNGTGIPTITPLAERMRMTDYVEEKTDRLPFYQTLNTLKSFDILFICGSNDDKYTASKIYPYILAEKPLLSIFHPKSSAAKIIRECQAGEVITFDEVSDVQMRKILNYLQNFDNLYTQYSSEAFIPYSAKEMTRKQCELFNKSIS</sequence>
<evidence type="ECO:0000313" key="3">
    <source>
        <dbReference type="Proteomes" id="UP001597118"/>
    </source>
</evidence>
<keyword evidence="2" id="KW-0808">Transferase</keyword>
<dbReference type="EC" id="2.4.-.-" evidence="2"/>
<feature type="domain" description="Glycosyltransferase subfamily 4-like N-terminal" evidence="1">
    <location>
        <begin position="92"/>
        <end position="202"/>
    </location>
</feature>
<evidence type="ECO:0000259" key="1">
    <source>
        <dbReference type="Pfam" id="PF13439"/>
    </source>
</evidence>
<protein>
    <submittedName>
        <fullName evidence="2">Glycosyltransferase</fullName>
        <ecNumber evidence="2">2.4.-.-</ecNumber>
    </submittedName>
</protein>
<organism evidence="2 3">
    <name type="scientific">Pseudopedobacter beijingensis</name>
    <dbReference type="NCBI Taxonomy" id="1207056"/>
    <lineage>
        <taxon>Bacteria</taxon>
        <taxon>Pseudomonadati</taxon>
        <taxon>Bacteroidota</taxon>
        <taxon>Sphingobacteriia</taxon>
        <taxon>Sphingobacteriales</taxon>
        <taxon>Sphingobacteriaceae</taxon>
        <taxon>Pseudopedobacter</taxon>
    </lineage>
</organism>
<keyword evidence="3" id="KW-1185">Reference proteome</keyword>
<dbReference type="GO" id="GO:0016757">
    <property type="term" value="F:glycosyltransferase activity"/>
    <property type="evidence" value="ECO:0007669"/>
    <property type="project" value="UniProtKB-KW"/>
</dbReference>
<gene>
    <name evidence="2" type="ORF">ACFSAH_01870</name>
</gene>
<dbReference type="EMBL" id="JBHUDG010000002">
    <property type="protein sequence ID" value="MFD1628602.1"/>
    <property type="molecule type" value="Genomic_DNA"/>
</dbReference>
<evidence type="ECO:0000313" key="2">
    <source>
        <dbReference type="EMBL" id="MFD1628602.1"/>
    </source>
</evidence>
<accession>A0ABW4I861</accession>
<comment type="caution">
    <text evidence="2">The sequence shown here is derived from an EMBL/GenBank/DDBJ whole genome shotgun (WGS) entry which is preliminary data.</text>
</comment>
<proteinExistence type="predicted"/>
<keyword evidence="2" id="KW-0328">Glycosyltransferase</keyword>
<dbReference type="Pfam" id="PF13439">
    <property type="entry name" value="Glyco_transf_4"/>
    <property type="match status" value="1"/>
</dbReference>
<dbReference type="Gene3D" id="3.40.50.2000">
    <property type="entry name" value="Glycogen Phosphorylase B"/>
    <property type="match status" value="1"/>
</dbReference>
<dbReference type="RefSeq" id="WP_379660986.1">
    <property type="nucleotide sequence ID" value="NZ_JBHUDG010000002.1"/>
</dbReference>
<reference evidence="3" key="1">
    <citation type="journal article" date="2019" name="Int. J. Syst. Evol. Microbiol.">
        <title>The Global Catalogue of Microorganisms (GCM) 10K type strain sequencing project: providing services to taxonomists for standard genome sequencing and annotation.</title>
        <authorList>
            <consortium name="The Broad Institute Genomics Platform"/>
            <consortium name="The Broad Institute Genome Sequencing Center for Infectious Disease"/>
            <person name="Wu L."/>
            <person name="Ma J."/>
        </authorList>
    </citation>
    <scope>NUCLEOTIDE SEQUENCE [LARGE SCALE GENOMIC DNA]</scope>
    <source>
        <strain evidence="3">CCUG 53762</strain>
    </source>
</reference>
<dbReference type="InterPro" id="IPR028098">
    <property type="entry name" value="Glyco_trans_4-like_N"/>
</dbReference>
<dbReference type="SUPFAM" id="SSF53756">
    <property type="entry name" value="UDP-Glycosyltransferase/glycogen phosphorylase"/>
    <property type="match status" value="1"/>
</dbReference>
<name>A0ABW4I861_9SPHI</name>
<dbReference type="Proteomes" id="UP001597118">
    <property type="component" value="Unassembled WGS sequence"/>
</dbReference>